<evidence type="ECO:0000259" key="2">
    <source>
        <dbReference type="Pfam" id="PF14478"/>
    </source>
</evidence>
<evidence type="ECO:0000313" key="3">
    <source>
        <dbReference type="EMBL" id="KZT35126.1"/>
    </source>
</evidence>
<protein>
    <recommendedName>
        <fullName evidence="2">Transcobalamin-like C-terminal domain-containing protein</fullName>
    </recommendedName>
</protein>
<name>A0A166AA37_9AGAM</name>
<feature type="domain" description="Transcobalamin-like C-terminal" evidence="2">
    <location>
        <begin position="101"/>
        <end position="151"/>
    </location>
</feature>
<dbReference type="AlphaFoldDB" id="A0A166AA37"/>
<accession>A0A166AA37</accession>
<evidence type="ECO:0000313" key="4">
    <source>
        <dbReference type="Proteomes" id="UP000076798"/>
    </source>
</evidence>
<feature type="signal peptide" evidence="1">
    <location>
        <begin position="1"/>
        <end position="19"/>
    </location>
</feature>
<organism evidence="3 4">
    <name type="scientific">Sistotremastrum suecicum HHB10207 ss-3</name>
    <dbReference type="NCBI Taxonomy" id="1314776"/>
    <lineage>
        <taxon>Eukaryota</taxon>
        <taxon>Fungi</taxon>
        <taxon>Dikarya</taxon>
        <taxon>Basidiomycota</taxon>
        <taxon>Agaricomycotina</taxon>
        <taxon>Agaricomycetes</taxon>
        <taxon>Sistotremastrales</taxon>
        <taxon>Sistotremastraceae</taxon>
        <taxon>Sistotremastrum</taxon>
    </lineage>
</organism>
<evidence type="ECO:0000256" key="1">
    <source>
        <dbReference type="SAM" id="SignalP"/>
    </source>
</evidence>
<dbReference type="InterPro" id="IPR027954">
    <property type="entry name" value="Transcobalamin-like_C"/>
</dbReference>
<dbReference type="Pfam" id="PF14478">
    <property type="entry name" value="DUF4430"/>
    <property type="match status" value="1"/>
</dbReference>
<keyword evidence="4" id="KW-1185">Reference proteome</keyword>
<proteinExistence type="predicted"/>
<sequence>MHALLFALLALFALSIAGATPTPATKLPALVKLRIEGDVDTLFEAPVLTQGHDVTTATGGTHHCDGTNLGANPTPGPTCTSALDTGSLHQHRFVWDGSFDTGFDDFFITSIAGVAETATQFWGILLNFQLIPVGGCQQQVTNGQEVLFAFDAFNKSFFLKASGPPVAKVGKAVVVTVIDGTSGVAIEGASIGGELTDANGHASITFSSKGLKKLKATRSDSIRSNAVEILVA</sequence>
<dbReference type="Proteomes" id="UP000076798">
    <property type="component" value="Unassembled WGS sequence"/>
</dbReference>
<reference evidence="3 4" key="1">
    <citation type="journal article" date="2016" name="Mol. Biol. Evol.">
        <title>Comparative Genomics of Early-Diverging Mushroom-Forming Fungi Provides Insights into the Origins of Lignocellulose Decay Capabilities.</title>
        <authorList>
            <person name="Nagy L.G."/>
            <person name="Riley R."/>
            <person name="Tritt A."/>
            <person name="Adam C."/>
            <person name="Daum C."/>
            <person name="Floudas D."/>
            <person name="Sun H."/>
            <person name="Yadav J.S."/>
            <person name="Pangilinan J."/>
            <person name="Larsson K.H."/>
            <person name="Matsuura K."/>
            <person name="Barry K."/>
            <person name="Labutti K."/>
            <person name="Kuo R."/>
            <person name="Ohm R.A."/>
            <person name="Bhattacharya S.S."/>
            <person name="Shirouzu T."/>
            <person name="Yoshinaga Y."/>
            <person name="Martin F.M."/>
            <person name="Grigoriev I.V."/>
            <person name="Hibbett D.S."/>
        </authorList>
    </citation>
    <scope>NUCLEOTIDE SEQUENCE [LARGE SCALE GENOMIC DNA]</scope>
    <source>
        <strain evidence="3 4">HHB10207 ss-3</strain>
    </source>
</reference>
<keyword evidence="1" id="KW-0732">Signal</keyword>
<dbReference type="EMBL" id="KV428151">
    <property type="protein sequence ID" value="KZT35126.1"/>
    <property type="molecule type" value="Genomic_DNA"/>
</dbReference>
<feature type="chain" id="PRO_5007870494" description="Transcobalamin-like C-terminal domain-containing protein" evidence="1">
    <location>
        <begin position="20"/>
        <end position="232"/>
    </location>
</feature>
<dbReference type="OrthoDB" id="10007757at2759"/>
<gene>
    <name evidence="3" type="ORF">SISSUDRAFT_1035782</name>
</gene>